<keyword evidence="3 7" id="KW-0378">Hydrolase</keyword>
<keyword evidence="4 7" id="KW-0648">Protein biosynthesis</keyword>
<dbReference type="NCBIfam" id="TIGR00079">
    <property type="entry name" value="pept_deformyl"/>
    <property type="match status" value="1"/>
</dbReference>
<dbReference type="InterPro" id="IPR023635">
    <property type="entry name" value="Peptide_deformylase"/>
</dbReference>
<dbReference type="CDD" id="cd00487">
    <property type="entry name" value="Pep_deformylase"/>
    <property type="match status" value="1"/>
</dbReference>
<dbReference type="FunFam" id="3.90.45.10:FF:000003">
    <property type="entry name" value="Peptide deformylase"/>
    <property type="match status" value="1"/>
</dbReference>
<proteinExistence type="inferred from homology"/>
<evidence type="ECO:0000313" key="8">
    <source>
        <dbReference type="EMBL" id="CAH0552513.1"/>
    </source>
</evidence>
<organism evidence="8 9">
    <name type="scientific">Brassicogethes aeneus</name>
    <name type="common">Rape pollen beetle</name>
    <name type="synonym">Meligethes aeneus</name>
    <dbReference type="NCBI Taxonomy" id="1431903"/>
    <lineage>
        <taxon>Eukaryota</taxon>
        <taxon>Metazoa</taxon>
        <taxon>Ecdysozoa</taxon>
        <taxon>Arthropoda</taxon>
        <taxon>Hexapoda</taxon>
        <taxon>Insecta</taxon>
        <taxon>Pterygota</taxon>
        <taxon>Neoptera</taxon>
        <taxon>Endopterygota</taxon>
        <taxon>Coleoptera</taxon>
        <taxon>Polyphaga</taxon>
        <taxon>Cucujiformia</taxon>
        <taxon>Nitidulidae</taxon>
        <taxon>Meligethinae</taxon>
        <taxon>Brassicogethes</taxon>
    </lineage>
</organism>
<dbReference type="InterPro" id="IPR036821">
    <property type="entry name" value="Peptide_deformylase_sf"/>
</dbReference>
<dbReference type="NCBIfam" id="NF001159">
    <property type="entry name" value="PRK00150.1-3"/>
    <property type="match status" value="1"/>
</dbReference>
<dbReference type="SUPFAM" id="SSF56420">
    <property type="entry name" value="Peptide deformylase"/>
    <property type="match status" value="1"/>
</dbReference>
<dbReference type="EC" id="3.5.1.88" evidence="7"/>
<keyword evidence="2 7" id="KW-0479">Metal-binding</keyword>
<gene>
    <name evidence="8" type="ORF">MELIAE_LOCUS4724</name>
</gene>
<dbReference type="PIRSF" id="PIRSF004749">
    <property type="entry name" value="Pep_def"/>
    <property type="match status" value="1"/>
</dbReference>
<dbReference type="EMBL" id="OV121134">
    <property type="protein sequence ID" value="CAH0552513.1"/>
    <property type="molecule type" value="Genomic_DNA"/>
</dbReference>
<evidence type="ECO:0000256" key="7">
    <source>
        <dbReference type="RuleBase" id="RU362111"/>
    </source>
</evidence>
<evidence type="ECO:0000256" key="4">
    <source>
        <dbReference type="ARBA" id="ARBA00022917"/>
    </source>
</evidence>
<dbReference type="GO" id="GO:0042586">
    <property type="term" value="F:peptide deformylase activity"/>
    <property type="evidence" value="ECO:0007669"/>
    <property type="project" value="UniProtKB-EC"/>
</dbReference>
<evidence type="ECO:0000256" key="5">
    <source>
        <dbReference type="ARBA" id="ARBA00037114"/>
    </source>
</evidence>
<dbReference type="GO" id="GO:0006412">
    <property type="term" value="P:translation"/>
    <property type="evidence" value="ECO:0007669"/>
    <property type="project" value="UniProtKB-KW"/>
</dbReference>
<evidence type="ECO:0000256" key="1">
    <source>
        <dbReference type="ARBA" id="ARBA00010759"/>
    </source>
</evidence>
<name>A0A9P0AYD6_BRAAE</name>
<dbReference type="PANTHER" id="PTHR10458">
    <property type="entry name" value="PEPTIDE DEFORMYLASE"/>
    <property type="match status" value="1"/>
</dbReference>
<evidence type="ECO:0000313" key="9">
    <source>
        <dbReference type="Proteomes" id="UP001154078"/>
    </source>
</evidence>
<dbReference type="AlphaFoldDB" id="A0A9P0AYD6"/>
<comment type="catalytic activity">
    <reaction evidence="6 7">
        <text>N-terminal N-formyl-L-methionyl-[peptide] + H2O = N-terminal L-methionyl-[peptide] + formate</text>
        <dbReference type="Rhea" id="RHEA:24420"/>
        <dbReference type="Rhea" id="RHEA-COMP:10639"/>
        <dbReference type="Rhea" id="RHEA-COMP:10640"/>
        <dbReference type="ChEBI" id="CHEBI:15377"/>
        <dbReference type="ChEBI" id="CHEBI:15740"/>
        <dbReference type="ChEBI" id="CHEBI:49298"/>
        <dbReference type="ChEBI" id="CHEBI:64731"/>
        <dbReference type="EC" id="3.5.1.88"/>
    </reaction>
</comment>
<accession>A0A9P0AYD6</accession>
<dbReference type="PRINTS" id="PR01576">
    <property type="entry name" value="PDEFORMYLASE"/>
</dbReference>
<dbReference type="PANTHER" id="PTHR10458:SF2">
    <property type="entry name" value="PEPTIDE DEFORMYLASE, MITOCHONDRIAL"/>
    <property type="match status" value="1"/>
</dbReference>
<dbReference type="HAMAP" id="MF_00163">
    <property type="entry name" value="Pep_deformylase"/>
    <property type="match status" value="1"/>
</dbReference>
<sequence>MKSKVNIICKRYISLKHVGTWYSSLVKPRKHYPPYNHIVQIGDPCLRVKTEKLPMEAIHSNEIKYITKVLKKVAKNHNCVGLSAPQIGIPIQMFIMEFNEKNACSFSKKEFKTKEMAFLPQTVVINPEIKVTDYTKIVFPEACGSVKGMYAEVPRHYSIQLKALDEDGKQFELNAKGWLARVIQHEMDHLNGTLYTDIMNRKTLTCGCWNVVNERGGKVELPYGEV</sequence>
<evidence type="ECO:0000256" key="6">
    <source>
        <dbReference type="ARBA" id="ARBA00048875"/>
    </source>
</evidence>
<dbReference type="GO" id="GO:0005739">
    <property type="term" value="C:mitochondrion"/>
    <property type="evidence" value="ECO:0007669"/>
    <property type="project" value="UniProtKB-ARBA"/>
</dbReference>
<dbReference type="OrthoDB" id="276063at2759"/>
<evidence type="ECO:0000256" key="2">
    <source>
        <dbReference type="ARBA" id="ARBA00022723"/>
    </source>
</evidence>
<dbReference type="Gene3D" id="3.90.45.10">
    <property type="entry name" value="Peptide deformylase"/>
    <property type="match status" value="1"/>
</dbReference>
<dbReference type="Pfam" id="PF01327">
    <property type="entry name" value="Pep_deformylase"/>
    <property type="match status" value="1"/>
</dbReference>
<comment type="similarity">
    <text evidence="1 7">Belongs to the polypeptide deformylase family.</text>
</comment>
<protein>
    <recommendedName>
        <fullName evidence="7">Peptide deformylase</fullName>
        <ecNumber evidence="7">3.5.1.88</ecNumber>
    </recommendedName>
</protein>
<reference evidence="8" key="1">
    <citation type="submission" date="2021-12" db="EMBL/GenBank/DDBJ databases">
        <authorList>
            <person name="King R."/>
        </authorList>
    </citation>
    <scope>NUCLEOTIDE SEQUENCE</scope>
</reference>
<dbReference type="Proteomes" id="UP001154078">
    <property type="component" value="Chromosome 3"/>
</dbReference>
<dbReference type="GO" id="GO:0046872">
    <property type="term" value="F:metal ion binding"/>
    <property type="evidence" value="ECO:0007669"/>
    <property type="project" value="UniProtKB-KW"/>
</dbReference>
<comment type="function">
    <text evidence="5 7">Removes the formyl group from the N-terminal Met of newly synthesized proteins.</text>
</comment>
<evidence type="ECO:0000256" key="3">
    <source>
        <dbReference type="ARBA" id="ARBA00022801"/>
    </source>
</evidence>
<keyword evidence="9" id="KW-1185">Reference proteome</keyword>